<protein>
    <submittedName>
        <fullName evidence="1">Uncharacterized protein</fullName>
    </submittedName>
</protein>
<dbReference type="KEGG" id="abas:ACPOL_1819"/>
<reference evidence="1 2" key="1">
    <citation type="journal article" date="2018" name="Front. Microbiol.">
        <title>Hydrolytic Capabilities as a Key to Environmental Success: Chitinolytic and Cellulolytic Acidobacteria From Acidic Sub-arctic Soils and Boreal Peatlands.</title>
        <authorList>
            <person name="Belova S.E."/>
            <person name="Ravin N.V."/>
            <person name="Pankratov T.A."/>
            <person name="Rakitin A.L."/>
            <person name="Ivanova A.A."/>
            <person name="Beletsky A.V."/>
            <person name="Mardanov A.V."/>
            <person name="Sinninghe Damste J.S."/>
            <person name="Dedysh S.N."/>
        </authorList>
    </citation>
    <scope>NUCLEOTIDE SEQUENCE [LARGE SCALE GENOMIC DNA]</scope>
    <source>
        <strain evidence="1 2">SBC82</strain>
    </source>
</reference>
<sequence>MAWLFSVPSDQQSGRYRARLQDSIDAPAPLAKDFCGCYS</sequence>
<dbReference type="AlphaFoldDB" id="A0A2Z5FWF1"/>
<dbReference type="EMBL" id="CP030840">
    <property type="protein sequence ID" value="AXC11161.1"/>
    <property type="molecule type" value="Genomic_DNA"/>
</dbReference>
<keyword evidence="2" id="KW-1185">Reference proteome</keyword>
<gene>
    <name evidence="1" type="ORF">ACPOL_1819</name>
</gene>
<evidence type="ECO:0000313" key="1">
    <source>
        <dbReference type="EMBL" id="AXC11161.1"/>
    </source>
</evidence>
<dbReference type="Proteomes" id="UP000253606">
    <property type="component" value="Chromosome"/>
</dbReference>
<accession>A0A2Z5FWF1</accession>
<evidence type="ECO:0000313" key="2">
    <source>
        <dbReference type="Proteomes" id="UP000253606"/>
    </source>
</evidence>
<organism evidence="1 2">
    <name type="scientific">Acidisarcina polymorpha</name>
    <dbReference type="NCBI Taxonomy" id="2211140"/>
    <lineage>
        <taxon>Bacteria</taxon>
        <taxon>Pseudomonadati</taxon>
        <taxon>Acidobacteriota</taxon>
        <taxon>Terriglobia</taxon>
        <taxon>Terriglobales</taxon>
        <taxon>Acidobacteriaceae</taxon>
        <taxon>Acidisarcina</taxon>
    </lineage>
</organism>
<proteinExistence type="predicted"/>
<name>A0A2Z5FWF1_9BACT</name>